<dbReference type="PANTHER" id="PTHR15087:SF14">
    <property type="entry name" value="PROTEIN NPAT"/>
    <property type="match status" value="1"/>
</dbReference>
<accession>A0A6J2VM01</accession>
<feature type="domain" description="Protein NPAT C-terminal" evidence="2">
    <location>
        <begin position="1014"/>
        <end position="1391"/>
    </location>
</feature>
<feature type="compositionally biased region" description="Polar residues" evidence="1">
    <location>
        <begin position="1216"/>
        <end position="1232"/>
    </location>
</feature>
<dbReference type="InterPro" id="IPR006594">
    <property type="entry name" value="LisH"/>
</dbReference>
<gene>
    <name evidence="4" type="primary">npat</name>
</gene>
<dbReference type="Proteomes" id="UP000504632">
    <property type="component" value="Chromosome 6"/>
</dbReference>
<dbReference type="FunCoup" id="A0A6J2VM01">
    <property type="interactions" value="1599"/>
</dbReference>
<dbReference type="CTD" id="4863"/>
<feature type="region of interest" description="Disordered" evidence="1">
    <location>
        <begin position="1311"/>
        <end position="1377"/>
    </location>
</feature>
<feature type="compositionally biased region" description="Polar residues" evidence="1">
    <location>
        <begin position="1056"/>
        <end position="1074"/>
    </location>
</feature>
<feature type="domain" description="Protein NPAT C-terminal" evidence="2">
    <location>
        <begin position="700"/>
        <end position="942"/>
    </location>
</feature>
<feature type="compositionally biased region" description="Polar residues" evidence="1">
    <location>
        <begin position="1145"/>
        <end position="1156"/>
    </location>
</feature>
<feature type="compositionally biased region" description="Acidic residues" evidence="1">
    <location>
        <begin position="362"/>
        <end position="373"/>
    </location>
</feature>
<evidence type="ECO:0000313" key="3">
    <source>
        <dbReference type="Proteomes" id="UP000504632"/>
    </source>
</evidence>
<feature type="compositionally biased region" description="Low complexity" evidence="1">
    <location>
        <begin position="918"/>
        <end position="950"/>
    </location>
</feature>
<feature type="compositionally biased region" description="Low complexity" evidence="1">
    <location>
        <begin position="638"/>
        <end position="653"/>
    </location>
</feature>
<dbReference type="GeneID" id="115815176"/>
<feature type="compositionally biased region" description="Polar residues" evidence="1">
    <location>
        <begin position="374"/>
        <end position="390"/>
    </location>
</feature>
<dbReference type="InterPro" id="IPR031442">
    <property type="entry name" value="NPAT_C"/>
</dbReference>
<feature type="region of interest" description="Disordered" evidence="1">
    <location>
        <begin position="900"/>
        <end position="1197"/>
    </location>
</feature>
<dbReference type="GO" id="GO:0003712">
    <property type="term" value="F:transcription coregulator activity"/>
    <property type="evidence" value="ECO:0007669"/>
    <property type="project" value="TreeGrafter"/>
</dbReference>
<protein>
    <submittedName>
        <fullName evidence="4">Protein NPAT</fullName>
    </submittedName>
</protein>
<feature type="region of interest" description="Disordered" evidence="1">
    <location>
        <begin position="173"/>
        <end position="229"/>
    </location>
</feature>
<dbReference type="InterPro" id="IPR052850">
    <property type="entry name" value="NPAT_LisH"/>
</dbReference>
<feature type="compositionally biased region" description="Basic and acidic residues" evidence="1">
    <location>
        <begin position="620"/>
        <end position="631"/>
    </location>
</feature>
<feature type="compositionally biased region" description="Polar residues" evidence="1">
    <location>
        <begin position="1183"/>
        <end position="1197"/>
    </location>
</feature>
<evidence type="ECO:0000256" key="1">
    <source>
        <dbReference type="SAM" id="MobiDB-lite"/>
    </source>
</evidence>
<evidence type="ECO:0000313" key="4">
    <source>
        <dbReference type="RefSeq" id="XP_030634000.1"/>
    </source>
</evidence>
<dbReference type="InParanoid" id="A0A6J2VM01"/>
<dbReference type="PANTHER" id="PTHR15087">
    <property type="entry name" value="PROTEIN NPAT"/>
    <property type="match status" value="1"/>
</dbReference>
<feature type="region of interest" description="Disordered" evidence="1">
    <location>
        <begin position="1211"/>
        <end position="1297"/>
    </location>
</feature>
<proteinExistence type="predicted"/>
<keyword evidence="3" id="KW-1185">Reference proteome</keyword>
<feature type="region of interest" description="Disordered" evidence="1">
    <location>
        <begin position="347"/>
        <end position="493"/>
    </location>
</feature>
<dbReference type="GO" id="GO:0005634">
    <property type="term" value="C:nucleus"/>
    <property type="evidence" value="ECO:0007669"/>
    <property type="project" value="TreeGrafter"/>
</dbReference>
<reference evidence="4" key="1">
    <citation type="submission" date="2025-08" db="UniProtKB">
        <authorList>
            <consortium name="RefSeq"/>
        </authorList>
    </citation>
    <scope>IDENTIFICATION</scope>
</reference>
<feature type="region of interest" description="Disordered" evidence="1">
    <location>
        <begin position="558"/>
        <end position="677"/>
    </location>
</feature>
<feature type="compositionally biased region" description="Basic and acidic residues" evidence="1">
    <location>
        <begin position="1120"/>
        <end position="1142"/>
    </location>
</feature>
<feature type="compositionally biased region" description="Basic and acidic residues" evidence="1">
    <location>
        <begin position="1031"/>
        <end position="1046"/>
    </location>
</feature>
<sequence>MLLPSDIARLVLGYLQQEGLNATSRTFIVESPNLKEYAEHTTEDGTIPACVFSLFGKNLTTILNEYVAVKTKETSHETQIPAMMTSLWKKLDFTLNQIKCMQNSPALQQSQRLRTRNGIANMRRQRALTAAPAPSSGYMTVSMPQQCGASPAATPQGGMLGHSTPVCYTSQQTRPSTVSFGQPGDSPLQILVPDHRFNPGPLSPGRRKCDSPRRRGGSQCGASGPGRNSVVSSVLTVEQQNEETVSENFPQMVIENAREKILNDRSLQEKLAENINKILASDISPQMSKTSCSTVEQDQSIDEILGLQGEIHMTDDAIQDILEQTESDPAFQALFDLFDYGKGKTGEYHDRADGSLSNSAQESDESGLVDDSSEAANTGTGHEDSTSGGENTVRKLRKRNVQESKSKRKPPAAAPSTSKSSPGTKLSRPASESGQTGQGTAQVKNGSSRKRVSVPNQKETRGIGAASCEQLSKNSESHLSDKNAGSSSATEECTAMDVDEAVSAPMTEMHHLQDGSQTPVLENLQAFKSTSENTTVIPVTKPSELNPSAFGATVRDENGSMAETPAGETSGASSGVIGGSGQTGALPSLHIPLHDLGETGNGGPGQCLSQNKPPSLDPAAQEKEATVKEPQTRGSGNAASLTESSSLLISTSADPAAPSGSTCVSNSQTREPDPSKIVSLKIIISDEQDEGPTDSALNQATCSVTGEQIPTIFLSSPGKSPTKGLTSASSAVTHEETVQAVSSLQGTEVIGTSTPLCLNVQDNVQRQQAGEKMQETSYIQLVSANPSFGGSSSYFVVTDPSAADHHSNLVVLPSNGPQGPISAASHVVATPPRSRAVVSMSPDVSQTYSTGSTIIISSPVQPMLQSVVVPVSVVGQNTTGKFTVVPNQVLTLPCPTSVTQPVKVKSKPKLAPKDSTDSGKSGQSGSISGSKTLLQSGQSSEQQKSSTSNSSHRRMLCFDVTSDNTVTSQNTTQVNKTPSSSGAVSLSPGQLCRSDNAKSGLTKPLILGSGKAKRRVETVRLTEKSQASAAREPHKTTSNRQQKESTKSTPFEKPIDQTTKCTSSAKTSPPQQEFSVGVEGGRTSQTSDKEDEDVALKVKDTAQNISSSGPGRQQVVTSGKTKDTTKPEPRDQQPVKGNDELSGKISLQESPQVSANKENEVGGVQREQGQTAAPSSEEPVSFTLRSPTPVSQSGFGKTLCKTSPLTKQAAEMLQDIQGQNPACTPSKKQGSNCLDLPLPRTPGSGRLQEEFLEGLKTPSRQRSGRENEGTPRQLPPPATPDIPTCSPASEAGSENSINMAAHTLMILSRAARTGGPLKDSMRQEEAGSGKLAPSKTKKRKHTEPSPPAKREAQITGSSGSKKKAKKQKKLLDSFPHDLDVDKFLSSLHYDE</sequence>
<name>A0A6J2VM01_CHACN</name>
<feature type="compositionally biased region" description="Polar residues" evidence="1">
    <location>
        <begin position="430"/>
        <end position="446"/>
    </location>
</feature>
<dbReference type="OrthoDB" id="6287635at2759"/>
<evidence type="ECO:0000259" key="2">
    <source>
        <dbReference type="Pfam" id="PF15712"/>
    </source>
</evidence>
<dbReference type="PROSITE" id="PS50896">
    <property type="entry name" value="LISH"/>
    <property type="match status" value="1"/>
</dbReference>
<dbReference type="RefSeq" id="XP_030634000.1">
    <property type="nucleotide sequence ID" value="XM_030778140.1"/>
</dbReference>
<dbReference type="Pfam" id="PF15712">
    <property type="entry name" value="NPAT_C"/>
    <property type="match status" value="2"/>
</dbReference>
<feature type="compositionally biased region" description="Polar residues" evidence="1">
    <location>
        <begin position="1101"/>
        <end position="1119"/>
    </location>
</feature>
<organism evidence="3 4">
    <name type="scientific">Chanos chanos</name>
    <name type="common">Milkfish</name>
    <name type="synonym">Mugil chanos</name>
    <dbReference type="NCBI Taxonomy" id="29144"/>
    <lineage>
        <taxon>Eukaryota</taxon>
        <taxon>Metazoa</taxon>
        <taxon>Chordata</taxon>
        <taxon>Craniata</taxon>
        <taxon>Vertebrata</taxon>
        <taxon>Euteleostomi</taxon>
        <taxon>Actinopterygii</taxon>
        <taxon>Neopterygii</taxon>
        <taxon>Teleostei</taxon>
        <taxon>Ostariophysi</taxon>
        <taxon>Gonorynchiformes</taxon>
        <taxon>Chanidae</taxon>
        <taxon>Chanos</taxon>
    </lineage>
</organism>
<feature type="compositionally biased region" description="Polar residues" evidence="1">
    <location>
        <begin position="978"/>
        <end position="988"/>
    </location>
</feature>
<feature type="compositionally biased region" description="Polar residues" evidence="1">
    <location>
        <begin position="659"/>
        <end position="669"/>
    </location>
</feature>
<feature type="compositionally biased region" description="Low complexity" evidence="1">
    <location>
        <begin position="960"/>
        <end position="977"/>
    </location>
</feature>